<dbReference type="EMBL" id="CP020919">
    <property type="protein sequence ID" value="AWG27026.1"/>
    <property type="molecule type" value="Genomic_DNA"/>
</dbReference>
<keyword evidence="1" id="KW-0805">Transcription regulation</keyword>
<reference evidence="5 6" key="1">
    <citation type="submission" date="2017-04" db="EMBL/GenBank/DDBJ databases">
        <title>Complete genome sequence of Flavobacterium kingsejong AJ004.</title>
        <authorList>
            <person name="Lee P.C."/>
        </authorList>
    </citation>
    <scope>NUCLEOTIDE SEQUENCE [LARGE SCALE GENOMIC DNA]</scope>
    <source>
        <strain evidence="5 6">AJ004</strain>
    </source>
</reference>
<keyword evidence="3" id="KW-0804">Transcription</keyword>
<keyword evidence="2" id="KW-0238">DNA-binding</keyword>
<dbReference type="PANTHER" id="PTHR42756">
    <property type="entry name" value="TRANSCRIPTIONAL REGULATOR, MARR"/>
    <property type="match status" value="1"/>
</dbReference>
<feature type="domain" description="HTH marR-type" evidence="4">
    <location>
        <begin position="3"/>
        <end position="135"/>
    </location>
</feature>
<dbReference type="Pfam" id="PF01047">
    <property type="entry name" value="MarR"/>
    <property type="match status" value="1"/>
</dbReference>
<dbReference type="SMART" id="SM00347">
    <property type="entry name" value="HTH_MARR"/>
    <property type="match status" value="1"/>
</dbReference>
<dbReference type="InterPro" id="IPR000835">
    <property type="entry name" value="HTH_MarR-typ"/>
</dbReference>
<evidence type="ECO:0000259" key="4">
    <source>
        <dbReference type="PROSITE" id="PS50995"/>
    </source>
</evidence>
<gene>
    <name evidence="5" type="ORF">FK004_18205</name>
</gene>
<organism evidence="5 6">
    <name type="scientific">Flavobacterium kingsejongi</name>
    <dbReference type="NCBI Taxonomy" id="1678728"/>
    <lineage>
        <taxon>Bacteria</taxon>
        <taxon>Pseudomonadati</taxon>
        <taxon>Bacteroidota</taxon>
        <taxon>Flavobacteriia</taxon>
        <taxon>Flavobacteriales</taxon>
        <taxon>Flavobacteriaceae</taxon>
        <taxon>Flavobacterium</taxon>
    </lineage>
</organism>
<dbReference type="InterPro" id="IPR023187">
    <property type="entry name" value="Tscrpt_reg_MarR-type_CS"/>
</dbReference>
<dbReference type="InterPro" id="IPR036390">
    <property type="entry name" value="WH_DNA-bd_sf"/>
</dbReference>
<dbReference type="SUPFAM" id="SSF46785">
    <property type="entry name" value="Winged helix' DNA-binding domain"/>
    <property type="match status" value="1"/>
</dbReference>
<accession>A0A2S1LTR9</accession>
<keyword evidence="6" id="KW-1185">Reference proteome</keyword>
<dbReference type="OrthoDB" id="1467380at2"/>
<name>A0A2S1LTR9_9FLAO</name>
<dbReference type="PROSITE" id="PS01117">
    <property type="entry name" value="HTH_MARR_1"/>
    <property type="match status" value="1"/>
</dbReference>
<dbReference type="Gene3D" id="1.10.10.10">
    <property type="entry name" value="Winged helix-like DNA-binding domain superfamily/Winged helix DNA-binding domain"/>
    <property type="match status" value="1"/>
</dbReference>
<dbReference type="AlphaFoldDB" id="A0A2S1LTR9"/>
<proteinExistence type="predicted"/>
<dbReference type="KEGG" id="fki:FK004_18205"/>
<dbReference type="InterPro" id="IPR036388">
    <property type="entry name" value="WH-like_DNA-bd_sf"/>
</dbReference>
<sequence>MKDKTIDYILRATWQAVARMYNEQASKYGATMATGFALLSIDKDKGTPSTSLGPKMGMEATSLTRTLKSMEDKGLITRKKNPDDGRGVLMYLTKFGKEKRELSKNTVLKFNETVRQHISEEKMQHFIEVSEIINELISEKNIFTEDHKE</sequence>
<dbReference type="GO" id="GO:0003677">
    <property type="term" value="F:DNA binding"/>
    <property type="evidence" value="ECO:0007669"/>
    <property type="project" value="UniProtKB-KW"/>
</dbReference>
<protein>
    <submittedName>
        <fullName evidence="5">MarR family transcriptional regulator</fullName>
    </submittedName>
</protein>
<dbReference type="RefSeq" id="WP_108738519.1">
    <property type="nucleotide sequence ID" value="NZ_CP020919.1"/>
</dbReference>
<dbReference type="Proteomes" id="UP000244677">
    <property type="component" value="Chromosome"/>
</dbReference>
<dbReference type="GO" id="GO:0003700">
    <property type="term" value="F:DNA-binding transcription factor activity"/>
    <property type="evidence" value="ECO:0007669"/>
    <property type="project" value="InterPro"/>
</dbReference>
<evidence type="ECO:0000256" key="2">
    <source>
        <dbReference type="ARBA" id="ARBA00023125"/>
    </source>
</evidence>
<evidence type="ECO:0000313" key="6">
    <source>
        <dbReference type="Proteomes" id="UP000244677"/>
    </source>
</evidence>
<evidence type="ECO:0000313" key="5">
    <source>
        <dbReference type="EMBL" id="AWG27026.1"/>
    </source>
</evidence>
<evidence type="ECO:0000256" key="1">
    <source>
        <dbReference type="ARBA" id="ARBA00023015"/>
    </source>
</evidence>
<dbReference type="PANTHER" id="PTHR42756:SF1">
    <property type="entry name" value="TRANSCRIPTIONAL REPRESSOR OF EMRAB OPERON"/>
    <property type="match status" value="1"/>
</dbReference>
<dbReference type="PROSITE" id="PS50995">
    <property type="entry name" value="HTH_MARR_2"/>
    <property type="match status" value="1"/>
</dbReference>
<evidence type="ECO:0000256" key="3">
    <source>
        <dbReference type="ARBA" id="ARBA00023163"/>
    </source>
</evidence>